<evidence type="ECO:0000256" key="5">
    <source>
        <dbReference type="ARBA" id="ARBA00022801"/>
    </source>
</evidence>
<keyword evidence="3" id="KW-0964">Secreted</keyword>
<reference evidence="9" key="1">
    <citation type="journal article" date="2024" name="IScience">
        <title>Strigolactones Initiate the Formation of Haustorium-like Structures in Castilleja.</title>
        <authorList>
            <person name="Buerger M."/>
            <person name="Peterson D."/>
            <person name="Chory J."/>
        </authorList>
    </citation>
    <scope>NUCLEOTIDE SEQUENCE [LARGE SCALE GENOMIC DNA]</scope>
</reference>
<evidence type="ECO:0000256" key="4">
    <source>
        <dbReference type="ARBA" id="ARBA00022729"/>
    </source>
</evidence>
<sequence>MNRQLINHQLTIGRIRILLRNNQTAVNNYLNKCLYVVNIGSNDYLNNYYLPQLSVSRILNTPDRFAQLLIQRFTQQLRILYNSGARKIAIFGLGLLGCVPQELANFPTNGSACVDFINNGIKPFNNRLTPLIDNLNMDLPDAQFTFINTTNIGLGDPSLIEVLELLMLHVAQHKAQQDYVFRIRFRALIETSIFFG</sequence>
<dbReference type="GO" id="GO:0016787">
    <property type="term" value="F:hydrolase activity"/>
    <property type="evidence" value="ECO:0007669"/>
    <property type="project" value="UniProtKB-KW"/>
</dbReference>
<evidence type="ECO:0000256" key="3">
    <source>
        <dbReference type="ARBA" id="ARBA00022525"/>
    </source>
</evidence>
<keyword evidence="7" id="KW-0443">Lipid metabolism</keyword>
<dbReference type="GO" id="GO:0016042">
    <property type="term" value="P:lipid catabolic process"/>
    <property type="evidence" value="ECO:0007669"/>
    <property type="project" value="UniProtKB-KW"/>
</dbReference>
<dbReference type="InterPro" id="IPR036514">
    <property type="entry name" value="SGNH_hydro_sf"/>
</dbReference>
<comment type="subcellular location">
    <subcellularLocation>
        <location evidence="1">Secreted</location>
    </subcellularLocation>
</comment>
<protein>
    <submittedName>
        <fullName evidence="8">Uncharacterized protein</fullName>
    </submittedName>
</protein>
<comment type="caution">
    <text evidence="8">The sequence shown here is derived from an EMBL/GenBank/DDBJ whole genome shotgun (WGS) entry which is preliminary data.</text>
</comment>
<keyword evidence="6" id="KW-0442">Lipid degradation</keyword>
<dbReference type="PANTHER" id="PTHR45650">
    <property type="entry name" value="GDSL-LIKE LIPASE/ACYLHYDROLASE-RELATED"/>
    <property type="match status" value="1"/>
</dbReference>
<proteinExistence type="inferred from homology"/>
<dbReference type="InterPro" id="IPR051238">
    <property type="entry name" value="GDSL_esterase/lipase"/>
</dbReference>
<evidence type="ECO:0000256" key="7">
    <source>
        <dbReference type="ARBA" id="ARBA00023098"/>
    </source>
</evidence>
<keyword evidence="9" id="KW-1185">Reference proteome</keyword>
<accession>A0ABD3BIS4</accession>
<dbReference type="GO" id="GO:0005576">
    <property type="term" value="C:extracellular region"/>
    <property type="evidence" value="ECO:0007669"/>
    <property type="project" value="UniProtKB-SubCell"/>
</dbReference>
<keyword evidence="5" id="KW-0378">Hydrolase</keyword>
<name>A0ABD3BIS4_9LAMI</name>
<dbReference type="InterPro" id="IPR001087">
    <property type="entry name" value="GDSL"/>
</dbReference>
<comment type="similarity">
    <text evidence="2">Belongs to the 'GDSL' lipolytic enzyme family.</text>
</comment>
<keyword evidence="4" id="KW-0732">Signal</keyword>
<gene>
    <name evidence="8" type="ORF">CASFOL_039375</name>
</gene>
<evidence type="ECO:0000313" key="8">
    <source>
        <dbReference type="EMBL" id="KAL3616981.1"/>
    </source>
</evidence>
<evidence type="ECO:0000256" key="6">
    <source>
        <dbReference type="ARBA" id="ARBA00022963"/>
    </source>
</evidence>
<dbReference type="Pfam" id="PF00657">
    <property type="entry name" value="Lipase_GDSL"/>
    <property type="match status" value="1"/>
</dbReference>
<evidence type="ECO:0000256" key="1">
    <source>
        <dbReference type="ARBA" id="ARBA00004613"/>
    </source>
</evidence>
<dbReference type="EMBL" id="JAVIJP010000087">
    <property type="protein sequence ID" value="KAL3616981.1"/>
    <property type="molecule type" value="Genomic_DNA"/>
</dbReference>
<organism evidence="8 9">
    <name type="scientific">Castilleja foliolosa</name>
    <dbReference type="NCBI Taxonomy" id="1961234"/>
    <lineage>
        <taxon>Eukaryota</taxon>
        <taxon>Viridiplantae</taxon>
        <taxon>Streptophyta</taxon>
        <taxon>Embryophyta</taxon>
        <taxon>Tracheophyta</taxon>
        <taxon>Spermatophyta</taxon>
        <taxon>Magnoliopsida</taxon>
        <taxon>eudicotyledons</taxon>
        <taxon>Gunneridae</taxon>
        <taxon>Pentapetalae</taxon>
        <taxon>asterids</taxon>
        <taxon>lamiids</taxon>
        <taxon>Lamiales</taxon>
        <taxon>Orobanchaceae</taxon>
        <taxon>Pedicularideae</taxon>
        <taxon>Castillejinae</taxon>
        <taxon>Castilleja</taxon>
    </lineage>
</organism>
<dbReference type="AlphaFoldDB" id="A0ABD3BIS4"/>
<dbReference type="Proteomes" id="UP001632038">
    <property type="component" value="Unassembled WGS sequence"/>
</dbReference>
<dbReference type="Gene3D" id="3.40.50.1110">
    <property type="entry name" value="SGNH hydrolase"/>
    <property type="match status" value="1"/>
</dbReference>
<dbReference type="PANTHER" id="PTHR45650:SF9">
    <property type="entry name" value="SGNH HYDROLASE-TYPE ESTERASE DOMAIN-CONTAINING PROTEIN"/>
    <property type="match status" value="1"/>
</dbReference>
<evidence type="ECO:0000256" key="2">
    <source>
        <dbReference type="ARBA" id="ARBA00008668"/>
    </source>
</evidence>
<evidence type="ECO:0000313" key="9">
    <source>
        <dbReference type="Proteomes" id="UP001632038"/>
    </source>
</evidence>